<keyword evidence="2 5" id="KW-0812">Transmembrane</keyword>
<dbReference type="GO" id="GO:0005886">
    <property type="term" value="C:plasma membrane"/>
    <property type="evidence" value="ECO:0007669"/>
    <property type="project" value="TreeGrafter"/>
</dbReference>
<dbReference type="Pfam" id="PF02361">
    <property type="entry name" value="CbiQ"/>
    <property type="match status" value="1"/>
</dbReference>
<dbReference type="Proteomes" id="UP000000333">
    <property type="component" value="Chromosome"/>
</dbReference>
<comment type="subcellular location">
    <subcellularLocation>
        <location evidence="1">Membrane</location>
        <topology evidence="1">Multi-pass membrane protein</topology>
    </subcellularLocation>
</comment>
<accession>E1QX24</accession>
<dbReference type="STRING" id="633147.Olsu_1578"/>
<dbReference type="HOGENOM" id="CLU_056469_2_2_11"/>
<dbReference type="eggNOG" id="COG0619">
    <property type="taxonomic scope" value="Bacteria"/>
</dbReference>
<organism evidence="6 7">
    <name type="scientific">Olsenella uli (strain ATCC 49627 / DSM 7084 / CCUG 31166 / CIP 109912 / JCM 12494 / LMG 11480 / NCIMB 702895 / VPI D76D-27C)</name>
    <name type="common">Lactobacillus uli</name>
    <dbReference type="NCBI Taxonomy" id="633147"/>
    <lineage>
        <taxon>Bacteria</taxon>
        <taxon>Bacillati</taxon>
        <taxon>Actinomycetota</taxon>
        <taxon>Coriobacteriia</taxon>
        <taxon>Coriobacteriales</taxon>
        <taxon>Atopobiaceae</taxon>
        <taxon>Olsenella</taxon>
    </lineage>
</organism>
<dbReference type="PATRIC" id="fig|633147.7.peg.1277"/>
<reference evidence="6 7" key="1">
    <citation type="journal article" date="2010" name="Stand. Genomic Sci.">
        <title>Complete genome sequence of Olsenella uli type strain (VPI D76D-27C).</title>
        <authorList>
            <person name="Goker M."/>
            <person name="Held B."/>
            <person name="Lucas S."/>
            <person name="Nolan M."/>
            <person name="Yasawong M."/>
            <person name="Glavina Del Rio T."/>
            <person name="Tice H."/>
            <person name="Cheng J.F."/>
            <person name="Bruce D."/>
            <person name="Detter J.C."/>
            <person name="Tapia R."/>
            <person name="Han C."/>
            <person name="Goodwin L."/>
            <person name="Pitluck S."/>
            <person name="Liolios K."/>
            <person name="Ivanova N."/>
            <person name="Mavromatis K."/>
            <person name="Mikhailova N."/>
            <person name="Pati A."/>
            <person name="Chen A."/>
            <person name="Palaniappan K."/>
            <person name="Land M."/>
            <person name="Hauser L."/>
            <person name="Chang Y.J."/>
            <person name="Jeffries C.D."/>
            <person name="Rohde M."/>
            <person name="Sikorski J."/>
            <person name="Pukall R."/>
            <person name="Woyke T."/>
            <person name="Bristow J."/>
            <person name="Eisen J.A."/>
            <person name="Markowitz V."/>
            <person name="Hugenholtz P."/>
            <person name="Kyrpides N.C."/>
            <person name="Klenk H.P."/>
            <person name="Lapidus A."/>
        </authorList>
    </citation>
    <scope>NUCLEOTIDE SEQUENCE [LARGE SCALE GENOMIC DNA]</scope>
    <source>
        <strain evidence="7">ATCC 49627 / DSM 7084 / CIP 109912 / JCM 12494 / NCIMB 702895 / VPI D76D-27C</strain>
    </source>
</reference>
<evidence type="ECO:0000256" key="1">
    <source>
        <dbReference type="ARBA" id="ARBA00004141"/>
    </source>
</evidence>
<proteinExistence type="predicted"/>
<feature type="transmembrane region" description="Helical" evidence="5">
    <location>
        <begin position="39"/>
        <end position="56"/>
    </location>
</feature>
<evidence type="ECO:0000313" key="6">
    <source>
        <dbReference type="EMBL" id="ADK68677.1"/>
    </source>
</evidence>
<feature type="transmembrane region" description="Helical" evidence="5">
    <location>
        <begin position="117"/>
        <end position="140"/>
    </location>
</feature>
<evidence type="ECO:0000256" key="4">
    <source>
        <dbReference type="ARBA" id="ARBA00023136"/>
    </source>
</evidence>
<keyword evidence="7" id="KW-1185">Reference proteome</keyword>
<dbReference type="AlphaFoldDB" id="E1QX24"/>
<evidence type="ECO:0000256" key="2">
    <source>
        <dbReference type="ARBA" id="ARBA00022692"/>
    </source>
</evidence>
<dbReference type="KEGG" id="ols:Olsu_1578"/>
<gene>
    <name evidence="6" type="ordered locus">Olsu_1578</name>
</gene>
<dbReference type="PANTHER" id="PTHR33514">
    <property type="entry name" value="PROTEIN ABCI12, CHLOROPLASTIC"/>
    <property type="match status" value="1"/>
</dbReference>
<feature type="transmembrane region" description="Helical" evidence="5">
    <location>
        <begin position="253"/>
        <end position="273"/>
    </location>
</feature>
<name>E1QX24_OLSUV</name>
<evidence type="ECO:0000256" key="3">
    <source>
        <dbReference type="ARBA" id="ARBA00022989"/>
    </source>
</evidence>
<keyword evidence="4 5" id="KW-0472">Membrane</keyword>
<protein>
    <submittedName>
        <fullName evidence="6">Cobalt transport protein</fullName>
    </submittedName>
</protein>
<feature type="transmembrane region" description="Helical" evidence="5">
    <location>
        <begin position="87"/>
        <end position="105"/>
    </location>
</feature>
<sequence>MRADRDHRKRPHVIRRALPLGSYAGEPSWLNGIDARCKLAALALLAIGAFATGSPWGLLAELVVLCLLACVCHVSPMQLARALRPTVIVLAFAVMANALVVSGQFDAQLAGPVGISFVGLGRACAAVLRIVLLVGFVLVVTATTTAPEISSALVTLLRPLARLGVPIADVAMVVSVALRFIPETAAEFDRIEMAQRARGARFDQGTLRERLSKWVAVLVPLVVALFRRSDELARAMGDRCYADGTSQLRPRRLVWRDWLFLAVMLAVAVACVLL</sequence>
<dbReference type="CDD" id="cd16914">
    <property type="entry name" value="EcfT"/>
    <property type="match status" value="1"/>
</dbReference>
<dbReference type="EMBL" id="CP002106">
    <property type="protein sequence ID" value="ADK68677.1"/>
    <property type="molecule type" value="Genomic_DNA"/>
</dbReference>
<evidence type="ECO:0000313" key="7">
    <source>
        <dbReference type="Proteomes" id="UP000000333"/>
    </source>
</evidence>
<dbReference type="RefSeq" id="WP_013252429.1">
    <property type="nucleotide sequence ID" value="NC_014363.1"/>
</dbReference>
<dbReference type="OrthoDB" id="3186578at2"/>
<dbReference type="GeneID" id="78512964"/>
<dbReference type="InterPro" id="IPR003339">
    <property type="entry name" value="ABC/ECF_trnsptr_transmembrane"/>
</dbReference>
<dbReference type="PANTHER" id="PTHR33514:SF13">
    <property type="entry name" value="PROTEIN ABCI12, CHLOROPLASTIC"/>
    <property type="match status" value="1"/>
</dbReference>
<keyword evidence="3 5" id="KW-1133">Transmembrane helix</keyword>
<evidence type="ECO:0000256" key="5">
    <source>
        <dbReference type="SAM" id="Phobius"/>
    </source>
</evidence>
<feature type="transmembrane region" description="Helical" evidence="5">
    <location>
        <begin position="160"/>
        <end position="181"/>
    </location>
</feature>